<reference evidence="3 4" key="1">
    <citation type="submission" date="2017-11" db="EMBL/GenBank/DDBJ databases">
        <title>De novo assembly and phasing of dikaryotic genomes from two isolates of Puccinia coronata f. sp. avenae, the causal agent of oat crown rust.</title>
        <authorList>
            <person name="Miller M.E."/>
            <person name="Zhang Y."/>
            <person name="Omidvar V."/>
            <person name="Sperschneider J."/>
            <person name="Schwessinger B."/>
            <person name="Raley C."/>
            <person name="Palmer J.M."/>
            <person name="Garnica D."/>
            <person name="Upadhyaya N."/>
            <person name="Rathjen J."/>
            <person name="Taylor J.M."/>
            <person name="Park R.F."/>
            <person name="Dodds P.N."/>
            <person name="Hirsch C.D."/>
            <person name="Kianian S.F."/>
            <person name="Figueroa M."/>
        </authorList>
    </citation>
    <scope>NUCLEOTIDE SEQUENCE [LARGE SCALE GENOMIC DNA]</scope>
    <source>
        <strain evidence="3">12SD80</strain>
    </source>
</reference>
<sequence length="194" mass="21997">MNFAMGERKPWLLVFILMGFLNDLAIGPIIQDSFGDKPPISDERIVKDVQAGTSTARDQITVESSVCGGRKPALGARNQPGKHEWLCAYPHEPKTALPGKTCSFWDTAKERKEIQEVQKRHSALSEKVNHFKEEFNKLKERFPENGQQFERHISNWKLSASHLYGMKVNQLNNCRNSIHGITEVNLPNTGLDEI</sequence>
<feature type="signal peptide" evidence="2">
    <location>
        <begin position="1"/>
        <end position="27"/>
    </location>
</feature>
<dbReference type="AlphaFoldDB" id="A0A2N5VL79"/>
<evidence type="ECO:0000313" key="3">
    <source>
        <dbReference type="EMBL" id="PLW50751.1"/>
    </source>
</evidence>
<dbReference type="Proteomes" id="UP000235392">
    <property type="component" value="Unassembled WGS sequence"/>
</dbReference>
<proteinExistence type="predicted"/>
<protein>
    <submittedName>
        <fullName evidence="3">Uncharacterized protein</fullName>
    </submittedName>
</protein>
<keyword evidence="1" id="KW-0175">Coiled coil</keyword>
<gene>
    <name evidence="3" type="ORF">PCASD_00743</name>
</gene>
<name>A0A2N5VL79_9BASI</name>
<evidence type="ECO:0000256" key="2">
    <source>
        <dbReference type="SAM" id="SignalP"/>
    </source>
</evidence>
<feature type="chain" id="PRO_5014911412" evidence="2">
    <location>
        <begin position="28"/>
        <end position="194"/>
    </location>
</feature>
<accession>A0A2N5VL79</accession>
<organism evidence="3 4">
    <name type="scientific">Puccinia coronata f. sp. avenae</name>
    <dbReference type="NCBI Taxonomy" id="200324"/>
    <lineage>
        <taxon>Eukaryota</taxon>
        <taxon>Fungi</taxon>
        <taxon>Dikarya</taxon>
        <taxon>Basidiomycota</taxon>
        <taxon>Pucciniomycotina</taxon>
        <taxon>Pucciniomycetes</taxon>
        <taxon>Pucciniales</taxon>
        <taxon>Pucciniaceae</taxon>
        <taxon>Puccinia</taxon>
    </lineage>
</organism>
<dbReference type="EMBL" id="PGCI01000009">
    <property type="protein sequence ID" value="PLW50751.1"/>
    <property type="molecule type" value="Genomic_DNA"/>
</dbReference>
<feature type="coiled-coil region" evidence="1">
    <location>
        <begin position="107"/>
        <end position="141"/>
    </location>
</feature>
<evidence type="ECO:0000256" key="1">
    <source>
        <dbReference type="SAM" id="Coils"/>
    </source>
</evidence>
<evidence type="ECO:0000313" key="4">
    <source>
        <dbReference type="Proteomes" id="UP000235392"/>
    </source>
</evidence>
<keyword evidence="2" id="KW-0732">Signal</keyword>
<comment type="caution">
    <text evidence="3">The sequence shown here is derived from an EMBL/GenBank/DDBJ whole genome shotgun (WGS) entry which is preliminary data.</text>
</comment>